<dbReference type="PANTHER" id="PTHR43179:SF12">
    <property type="entry name" value="GALACTOFURANOSYLTRANSFERASE GLFT2"/>
    <property type="match status" value="1"/>
</dbReference>
<keyword evidence="3" id="KW-0808">Transferase</keyword>
<evidence type="ECO:0000256" key="1">
    <source>
        <dbReference type="ARBA" id="ARBA00006739"/>
    </source>
</evidence>
<dbReference type="GO" id="GO:0016757">
    <property type="term" value="F:glycosyltransferase activity"/>
    <property type="evidence" value="ECO:0007669"/>
    <property type="project" value="UniProtKB-KW"/>
</dbReference>
<dbReference type="Gene3D" id="3.90.550.10">
    <property type="entry name" value="Spore Coat Polysaccharide Biosynthesis Protein SpsA, Chain A"/>
    <property type="match status" value="1"/>
</dbReference>
<evidence type="ECO:0000256" key="2">
    <source>
        <dbReference type="ARBA" id="ARBA00022676"/>
    </source>
</evidence>
<reference evidence="4" key="2">
    <citation type="journal article" date="2021" name="Microbiome">
        <title>Successional dynamics and alternative stable states in a saline activated sludge microbial community over 9 years.</title>
        <authorList>
            <person name="Wang Y."/>
            <person name="Ye J."/>
            <person name="Ju F."/>
            <person name="Liu L."/>
            <person name="Boyd J.A."/>
            <person name="Deng Y."/>
            <person name="Parks D.H."/>
            <person name="Jiang X."/>
            <person name="Yin X."/>
            <person name="Woodcroft B.J."/>
            <person name="Tyson G.W."/>
            <person name="Hugenholtz P."/>
            <person name="Polz M.F."/>
            <person name="Zhang T."/>
        </authorList>
    </citation>
    <scope>NUCLEOTIDE SEQUENCE</scope>
    <source>
        <strain evidence="4">HKST-UBA15</strain>
    </source>
</reference>
<name>A0A955L123_9BACT</name>
<evidence type="ECO:0000313" key="5">
    <source>
        <dbReference type="Proteomes" id="UP000745577"/>
    </source>
</evidence>
<dbReference type="SUPFAM" id="SSF53448">
    <property type="entry name" value="Nucleotide-diphospho-sugar transferases"/>
    <property type="match status" value="1"/>
</dbReference>
<comment type="caution">
    <text evidence="4">The sequence shown here is derived from an EMBL/GenBank/DDBJ whole genome shotgun (WGS) entry which is preliminary data.</text>
</comment>
<comment type="similarity">
    <text evidence="1">Belongs to the glycosyltransferase 2 family.</text>
</comment>
<sequence length="269" mass="31277">MEKQPLVAIIIVTWNNQDEIRDCLDSIKRSSYENHKVIIIDNASKDSTTEIINKDFSEFDLIQNEKNSHFTGGNNIGFKYAIEKYNPDFLMILNPDTVIEKDVINKLVNIAITDEKIGAIGPKIKFKGGQNDGKINSAGLFYDNFHSAYDVGFGEIDKGQFGHTKEVFAVTGTCILFRTEVIEQTGGFWEILKMYTDEVELFIRVKELGWKVIYTGEVTVWHKYMKSTNQEHTTNYDKLKMRNWLLIALRHYSMRDKLRMIRDYLKFIF</sequence>
<evidence type="ECO:0000313" key="4">
    <source>
        <dbReference type="EMBL" id="MCA9380131.1"/>
    </source>
</evidence>
<dbReference type="Pfam" id="PF13641">
    <property type="entry name" value="Glyco_tranf_2_3"/>
    <property type="match status" value="1"/>
</dbReference>
<dbReference type="AlphaFoldDB" id="A0A955L123"/>
<dbReference type="CDD" id="cd04186">
    <property type="entry name" value="GT_2_like_c"/>
    <property type="match status" value="1"/>
</dbReference>
<dbReference type="InterPro" id="IPR029044">
    <property type="entry name" value="Nucleotide-diphossugar_trans"/>
</dbReference>
<gene>
    <name evidence="4" type="ORF">KC675_03025</name>
</gene>
<protein>
    <submittedName>
        <fullName evidence="4">Glycosyltransferase family 2 protein</fullName>
    </submittedName>
</protein>
<dbReference type="PANTHER" id="PTHR43179">
    <property type="entry name" value="RHAMNOSYLTRANSFERASE WBBL"/>
    <property type="match status" value="1"/>
</dbReference>
<dbReference type="EMBL" id="JAGQLL010000033">
    <property type="protein sequence ID" value="MCA9380131.1"/>
    <property type="molecule type" value="Genomic_DNA"/>
</dbReference>
<proteinExistence type="inferred from homology"/>
<reference evidence="4" key="1">
    <citation type="submission" date="2020-04" db="EMBL/GenBank/DDBJ databases">
        <authorList>
            <person name="Zhang T."/>
        </authorList>
    </citation>
    <scope>NUCLEOTIDE SEQUENCE</scope>
    <source>
        <strain evidence="4">HKST-UBA15</strain>
    </source>
</reference>
<accession>A0A955L123</accession>
<dbReference type="Proteomes" id="UP000745577">
    <property type="component" value="Unassembled WGS sequence"/>
</dbReference>
<keyword evidence="2" id="KW-0328">Glycosyltransferase</keyword>
<evidence type="ECO:0000256" key="3">
    <source>
        <dbReference type="ARBA" id="ARBA00022679"/>
    </source>
</evidence>
<organism evidence="4 5">
    <name type="scientific">Candidatus Dojkabacteria bacterium</name>
    <dbReference type="NCBI Taxonomy" id="2099670"/>
    <lineage>
        <taxon>Bacteria</taxon>
        <taxon>Candidatus Dojkabacteria</taxon>
    </lineage>
</organism>